<accession>A0ABQ1MLT9</accession>
<keyword evidence="2" id="KW-1185">Reference proteome</keyword>
<dbReference type="Proteomes" id="UP000635885">
    <property type="component" value="Unassembled WGS sequence"/>
</dbReference>
<gene>
    <name evidence="1" type="ORF">GCM10010993_20700</name>
</gene>
<evidence type="ECO:0000313" key="2">
    <source>
        <dbReference type="Proteomes" id="UP000635885"/>
    </source>
</evidence>
<proteinExistence type="predicted"/>
<reference evidence="2" key="1">
    <citation type="journal article" date="2019" name="Int. J. Syst. Evol. Microbiol.">
        <title>The Global Catalogue of Microorganisms (GCM) 10K type strain sequencing project: providing services to taxonomists for standard genome sequencing and annotation.</title>
        <authorList>
            <consortium name="The Broad Institute Genomics Platform"/>
            <consortium name="The Broad Institute Genome Sequencing Center for Infectious Disease"/>
            <person name="Wu L."/>
            <person name="Ma J."/>
        </authorList>
    </citation>
    <scope>NUCLEOTIDE SEQUENCE [LARGE SCALE GENOMIC DNA]</scope>
    <source>
        <strain evidence="2">CGMCC 1.12479</strain>
    </source>
</reference>
<evidence type="ECO:0000313" key="1">
    <source>
        <dbReference type="EMBL" id="GGC41981.1"/>
    </source>
</evidence>
<dbReference type="RefSeq" id="WP_188442520.1">
    <property type="nucleotide sequence ID" value="NZ_BMFD01000006.1"/>
</dbReference>
<organism evidence="1 2">
    <name type="scientific">Belliella aquatica</name>
    <dbReference type="NCBI Taxonomy" id="1323734"/>
    <lineage>
        <taxon>Bacteria</taxon>
        <taxon>Pseudomonadati</taxon>
        <taxon>Bacteroidota</taxon>
        <taxon>Cytophagia</taxon>
        <taxon>Cytophagales</taxon>
        <taxon>Cyclobacteriaceae</taxon>
        <taxon>Belliella</taxon>
    </lineage>
</organism>
<sequence length="219" mass="25432">MLSDIINKIETTSQLKQKLFEQVTSFFTDLEKTCREVAIELQKKSANNAIAVKIEKINDYEFLFRVGGDVLVFILQSNIVRLSDDAYISKSKYLKDDVTLRYFGQVLVYNFLADTLTYGRLDDPGYLISRILINRENHFFLEGDRKIVFEFPELKDNPITKEKNRKLVENLVLSALNNDLLAPNFNDIMLISYHQKLEHTSSMGNPKKIGFDFFAKNRE</sequence>
<comment type="caution">
    <text evidence="1">The sequence shown here is derived from an EMBL/GenBank/DDBJ whole genome shotgun (WGS) entry which is preliminary data.</text>
</comment>
<name>A0ABQ1MLT9_9BACT</name>
<dbReference type="EMBL" id="BMFD01000006">
    <property type="protein sequence ID" value="GGC41981.1"/>
    <property type="molecule type" value="Genomic_DNA"/>
</dbReference>
<protein>
    <submittedName>
        <fullName evidence="1">Uncharacterized protein</fullName>
    </submittedName>
</protein>